<dbReference type="STRING" id="1884261.A0A5C3QY31"/>
<comment type="similarity">
    <text evidence="2">Belongs to the TAF6 family.</text>
</comment>
<reference evidence="9 10" key="1">
    <citation type="journal article" date="2019" name="Nat. Ecol. Evol.">
        <title>Megaphylogeny resolves global patterns of mushroom evolution.</title>
        <authorList>
            <person name="Varga T."/>
            <person name="Krizsan K."/>
            <person name="Foldi C."/>
            <person name="Dima B."/>
            <person name="Sanchez-Garcia M."/>
            <person name="Sanchez-Ramirez S."/>
            <person name="Szollosi G.J."/>
            <person name="Szarkandi J.G."/>
            <person name="Papp V."/>
            <person name="Albert L."/>
            <person name="Andreopoulos W."/>
            <person name="Angelini C."/>
            <person name="Antonin V."/>
            <person name="Barry K.W."/>
            <person name="Bougher N.L."/>
            <person name="Buchanan P."/>
            <person name="Buyck B."/>
            <person name="Bense V."/>
            <person name="Catcheside P."/>
            <person name="Chovatia M."/>
            <person name="Cooper J."/>
            <person name="Damon W."/>
            <person name="Desjardin D."/>
            <person name="Finy P."/>
            <person name="Geml J."/>
            <person name="Haridas S."/>
            <person name="Hughes K."/>
            <person name="Justo A."/>
            <person name="Karasinski D."/>
            <person name="Kautmanova I."/>
            <person name="Kiss B."/>
            <person name="Kocsube S."/>
            <person name="Kotiranta H."/>
            <person name="LaButti K.M."/>
            <person name="Lechner B.E."/>
            <person name="Liimatainen K."/>
            <person name="Lipzen A."/>
            <person name="Lukacs Z."/>
            <person name="Mihaltcheva S."/>
            <person name="Morgado L.N."/>
            <person name="Niskanen T."/>
            <person name="Noordeloos M.E."/>
            <person name="Ohm R.A."/>
            <person name="Ortiz-Santana B."/>
            <person name="Ovrebo C."/>
            <person name="Racz N."/>
            <person name="Riley R."/>
            <person name="Savchenko A."/>
            <person name="Shiryaev A."/>
            <person name="Soop K."/>
            <person name="Spirin V."/>
            <person name="Szebenyi C."/>
            <person name="Tomsovsky M."/>
            <person name="Tulloss R.E."/>
            <person name="Uehling J."/>
            <person name="Grigoriev I.V."/>
            <person name="Vagvolgyi C."/>
            <person name="Papp T."/>
            <person name="Martin F.M."/>
            <person name="Miettinen O."/>
            <person name="Hibbett D.S."/>
            <person name="Nagy L.G."/>
        </authorList>
    </citation>
    <scope>NUCLEOTIDE SEQUENCE [LARGE SCALE GENOMIC DNA]</scope>
    <source>
        <strain evidence="9 10">CBS 309.79</strain>
    </source>
</reference>
<accession>A0A5C3QY31</accession>
<dbReference type="GO" id="GO:0003713">
    <property type="term" value="F:transcription coactivator activity"/>
    <property type="evidence" value="ECO:0007669"/>
    <property type="project" value="TreeGrafter"/>
</dbReference>
<dbReference type="AlphaFoldDB" id="A0A5C3QY31"/>
<comment type="subcellular location">
    <subcellularLocation>
        <location evidence="1">Nucleus</location>
    </subcellularLocation>
</comment>
<dbReference type="SMART" id="SM00803">
    <property type="entry name" value="TAF"/>
    <property type="match status" value="1"/>
</dbReference>
<dbReference type="FunFam" id="1.10.20.10:FF:000033">
    <property type="entry name" value="Transcription initiation factor TFIID complex subunit"/>
    <property type="match status" value="1"/>
</dbReference>
<organism evidence="9 10">
    <name type="scientific">Pterulicium gracile</name>
    <dbReference type="NCBI Taxonomy" id="1884261"/>
    <lineage>
        <taxon>Eukaryota</taxon>
        <taxon>Fungi</taxon>
        <taxon>Dikarya</taxon>
        <taxon>Basidiomycota</taxon>
        <taxon>Agaricomycotina</taxon>
        <taxon>Agaricomycetes</taxon>
        <taxon>Agaricomycetidae</taxon>
        <taxon>Agaricales</taxon>
        <taxon>Pleurotineae</taxon>
        <taxon>Pterulaceae</taxon>
        <taxon>Pterulicium</taxon>
    </lineage>
</organism>
<dbReference type="InterPro" id="IPR046344">
    <property type="entry name" value="TAF6_C_sf"/>
</dbReference>
<keyword evidence="10" id="KW-1185">Reference proteome</keyword>
<dbReference type="PANTHER" id="PTHR10221:SF9">
    <property type="entry name" value="TRANSCRIPTION INITIATION FACTOR TFIID SUBUNIT 6"/>
    <property type="match status" value="1"/>
</dbReference>
<dbReference type="GO" id="GO:0016251">
    <property type="term" value="F:RNA polymerase II general transcription initiation factor activity"/>
    <property type="evidence" value="ECO:0007669"/>
    <property type="project" value="InterPro"/>
</dbReference>
<evidence type="ECO:0000256" key="1">
    <source>
        <dbReference type="ARBA" id="ARBA00004123"/>
    </source>
</evidence>
<dbReference type="InterPro" id="IPR037796">
    <property type="entry name" value="TAF6"/>
</dbReference>
<dbReference type="GO" id="GO:0000124">
    <property type="term" value="C:SAGA complex"/>
    <property type="evidence" value="ECO:0007669"/>
    <property type="project" value="InterPro"/>
</dbReference>
<evidence type="ECO:0000256" key="2">
    <source>
        <dbReference type="ARBA" id="ARBA00007688"/>
    </source>
</evidence>
<dbReference type="CDD" id="cd08050">
    <property type="entry name" value="TAF6C"/>
    <property type="match status" value="1"/>
</dbReference>
<feature type="domain" description="TATA box binding protein associated factor (TAF) histone-like fold" evidence="8">
    <location>
        <begin position="17"/>
        <end position="80"/>
    </location>
</feature>
<dbReference type="GO" id="GO:0046695">
    <property type="term" value="C:SLIK (SAGA-like) complex"/>
    <property type="evidence" value="ECO:0007669"/>
    <property type="project" value="InterPro"/>
</dbReference>
<dbReference type="InterPro" id="IPR011442">
    <property type="entry name" value="TAF6_C"/>
</dbReference>
<dbReference type="Pfam" id="PF02969">
    <property type="entry name" value="TAF"/>
    <property type="match status" value="1"/>
</dbReference>
<dbReference type="GO" id="GO:0006325">
    <property type="term" value="P:chromatin organization"/>
    <property type="evidence" value="ECO:0007669"/>
    <property type="project" value="UniProtKB-ARBA"/>
</dbReference>
<evidence type="ECO:0000313" key="9">
    <source>
        <dbReference type="EMBL" id="TFL05441.1"/>
    </source>
</evidence>
<dbReference type="GO" id="GO:0051123">
    <property type="term" value="P:RNA polymerase II preinitiation complex assembly"/>
    <property type="evidence" value="ECO:0007669"/>
    <property type="project" value="TreeGrafter"/>
</dbReference>
<dbReference type="SUPFAM" id="SSF48371">
    <property type="entry name" value="ARM repeat"/>
    <property type="match status" value="1"/>
</dbReference>
<evidence type="ECO:0000256" key="6">
    <source>
        <dbReference type="ARBA" id="ARBA00076308"/>
    </source>
</evidence>
<evidence type="ECO:0000256" key="4">
    <source>
        <dbReference type="ARBA" id="ARBA00023163"/>
    </source>
</evidence>
<dbReference type="InterPro" id="IPR004823">
    <property type="entry name" value="TAF_TATA-bd_Histone-like_dom"/>
</dbReference>
<dbReference type="Gene3D" id="1.25.40.770">
    <property type="entry name" value="TAF6, C-terminal HEAT repeat domain"/>
    <property type="match status" value="1"/>
</dbReference>
<protein>
    <recommendedName>
        <fullName evidence="6">TBP-associated factor 6</fullName>
    </recommendedName>
    <alternativeName>
        <fullName evidence="7">Transcription initiation factor TFIID subunit 6</fullName>
    </alternativeName>
</protein>
<dbReference type="EMBL" id="ML178816">
    <property type="protein sequence ID" value="TFL05441.1"/>
    <property type="molecule type" value="Genomic_DNA"/>
</dbReference>
<dbReference type="Gene3D" id="1.10.20.10">
    <property type="entry name" value="Histone, subunit A"/>
    <property type="match status" value="1"/>
</dbReference>
<proteinExistence type="inferred from homology"/>
<gene>
    <name evidence="9" type="ORF">BDV98DRAFT_560063</name>
</gene>
<dbReference type="GO" id="GO:0005669">
    <property type="term" value="C:transcription factor TFIID complex"/>
    <property type="evidence" value="ECO:0007669"/>
    <property type="project" value="InterPro"/>
</dbReference>
<sequence length="477" mass="51901">MSGSKTKPRSRSHYTGAYKPELVRDAAESVGIPNLPDSMTTMLASDVEYRIHQILEEAAKFMRHGRRTTLTTTDIDQALRILNIEPLYGHSAHHPPTFRRALPLAGSVSTSSVYFVEDEEIDFDRILRDEKIVLPRGINWTAHWLAVEGVQPLIPENPPPIQREAPDDGAKLNGVLSAVTQNNLPSAAGRPGTQGQPQQSRLVKQVLSRELQLYYARLTSSLIPPGDGAKRTAALASLRHDAGLQALLPYLIRWVGEGVVAALKESGQNESDGKTMQVYLDVISALLDNATLFVEPYLHQLLPPLLSLLLHSSLPPASSAHLRTTAAQTLSALLRKHSTTYPSLSPRIMKTLLLALVGPGKTFGTREGAVRGLVGVGREAIRKGLIEGGGAKVIGNEFVHSTGGRESQALVQSVIEAFQVLYPPSDMQVSLDSANNPHDARLSEEMTEVLGAEFTRRLSGDAAWARLIIHGENNPQE</sequence>
<dbReference type="InterPro" id="IPR009072">
    <property type="entry name" value="Histone-fold"/>
</dbReference>
<dbReference type="Pfam" id="PF07571">
    <property type="entry name" value="TAF6_C"/>
    <property type="match status" value="1"/>
</dbReference>
<evidence type="ECO:0000256" key="3">
    <source>
        <dbReference type="ARBA" id="ARBA00023015"/>
    </source>
</evidence>
<evidence type="ECO:0000259" key="8">
    <source>
        <dbReference type="SMART" id="SM00803"/>
    </source>
</evidence>
<dbReference type="SUPFAM" id="SSF47113">
    <property type="entry name" value="Histone-fold"/>
    <property type="match status" value="1"/>
</dbReference>
<evidence type="ECO:0000256" key="5">
    <source>
        <dbReference type="ARBA" id="ARBA00023242"/>
    </source>
</evidence>
<dbReference type="CDD" id="cd22931">
    <property type="entry name" value="HFD_TAF6"/>
    <property type="match status" value="1"/>
</dbReference>
<evidence type="ECO:0000256" key="7">
    <source>
        <dbReference type="ARBA" id="ARBA00093655"/>
    </source>
</evidence>
<keyword evidence="4" id="KW-0804">Transcription</keyword>
<keyword evidence="5" id="KW-0539">Nucleus</keyword>
<dbReference type="InterPro" id="IPR016024">
    <property type="entry name" value="ARM-type_fold"/>
</dbReference>
<keyword evidence="3" id="KW-0805">Transcription regulation</keyword>
<dbReference type="Proteomes" id="UP000305067">
    <property type="component" value="Unassembled WGS sequence"/>
</dbReference>
<evidence type="ECO:0000313" key="10">
    <source>
        <dbReference type="Proteomes" id="UP000305067"/>
    </source>
</evidence>
<name>A0A5C3QY31_9AGAR</name>
<dbReference type="OrthoDB" id="361039at2759"/>
<dbReference type="PANTHER" id="PTHR10221">
    <property type="entry name" value="TRANSCRIPTION INITIATION FACTOR TFIID SUBUNIT 6"/>
    <property type="match status" value="1"/>
</dbReference>
<dbReference type="GO" id="GO:0046982">
    <property type="term" value="F:protein heterodimerization activity"/>
    <property type="evidence" value="ECO:0007669"/>
    <property type="project" value="InterPro"/>
</dbReference>